<sequence length="59" mass="6971">MLVSIWYVFFIFSPCIVFIFDNYEKIRSMEEENAKLKERVSSLEEIHAKQKPESSNPTA</sequence>
<name>A0A518CI63_9PLAN</name>
<keyword evidence="1" id="KW-1133">Transmembrane helix</keyword>
<dbReference type="Proteomes" id="UP000317178">
    <property type="component" value="Chromosome"/>
</dbReference>
<keyword evidence="1" id="KW-0812">Transmembrane</keyword>
<keyword evidence="3" id="KW-1185">Reference proteome</keyword>
<reference evidence="2 3" key="1">
    <citation type="submission" date="2019-02" db="EMBL/GenBank/DDBJ databases">
        <title>Deep-cultivation of Planctomycetes and their phenomic and genomic characterization uncovers novel biology.</title>
        <authorList>
            <person name="Wiegand S."/>
            <person name="Jogler M."/>
            <person name="Boedeker C."/>
            <person name="Pinto D."/>
            <person name="Vollmers J."/>
            <person name="Rivas-Marin E."/>
            <person name="Kohn T."/>
            <person name="Peeters S.H."/>
            <person name="Heuer A."/>
            <person name="Rast P."/>
            <person name="Oberbeckmann S."/>
            <person name="Bunk B."/>
            <person name="Jeske O."/>
            <person name="Meyerdierks A."/>
            <person name="Storesund J.E."/>
            <person name="Kallscheuer N."/>
            <person name="Luecker S."/>
            <person name="Lage O.M."/>
            <person name="Pohl T."/>
            <person name="Merkel B.J."/>
            <person name="Hornburger P."/>
            <person name="Mueller R.-W."/>
            <person name="Bruemmer F."/>
            <person name="Labrenz M."/>
            <person name="Spormann A.M."/>
            <person name="Op den Camp H."/>
            <person name="Overmann J."/>
            <person name="Amann R."/>
            <person name="Jetten M.S.M."/>
            <person name="Mascher T."/>
            <person name="Medema M.H."/>
            <person name="Devos D.P."/>
            <person name="Kaster A.-K."/>
            <person name="Ovreas L."/>
            <person name="Rohde M."/>
            <person name="Galperin M.Y."/>
            <person name="Jogler C."/>
        </authorList>
    </citation>
    <scope>NUCLEOTIDE SEQUENCE [LARGE SCALE GENOMIC DNA]</scope>
    <source>
        <strain evidence="2 3">Pla110</strain>
    </source>
</reference>
<feature type="transmembrane region" description="Helical" evidence="1">
    <location>
        <begin position="6"/>
        <end position="23"/>
    </location>
</feature>
<protein>
    <submittedName>
        <fullName evidence="2">Uncharacterized protein</fullName>
    </submittedName>
</protein>
<evidence type="ECO:0000313" key="2">
    <source>
        <dbReference type="EMBL" id="QDU78911.1"/>
    </source>
</evidence>
<evidence type="ECO:0000256" key="1">
    <source>
        <dbReference type="SAM" id="Phobius"/>
    </source>
</evidence>
<organism evidence="2 3">
    <name type="scientific">Polystyrenella longa</name>
    <dbReference type="NCBI Taxonomy" id="2528007"/>
    <lineage>
        <taxon>Bacteria</taxon>
        <taxon>Pseudomonadati</taxon>
        <taxon>Planctomycetota</taxon>
        <taxon>Planctomycetia</taxon>
        <taxon>Planctomycetales</taxon>
        <taxon>Planctomycetaceae</taxon>
        <taxon>Polystyrenella</taxon>
    </lineage>
</organism>
<gene>
    <name evidence="2" type="ORF">Pla110_06150</name>
</gene>
<keyword evidence="1" id="KW-0472">Membrane</keyword>
<accession>A0A518CI63</accession>
<proteinExistence type="predicted"/>
<dbReference type="KEGG" id="plon:Pla110_06150"/>
<evidence type="ECO:0000313" key="3">
    <source>
        <dbReference type="Proteomes" id="UP000317178"/>
    </source>
</evidence>
<dbReference type="AlphaFoldDB" id="A0A518CI63"/>
<dbReference type="EMBL" id="CP036281">
    <property type="protein sequence ID" value="QDU78911.1"/>
    <property type="molecule type" value="Genomic_DNA"/>
</dbReference>